<dbReference type="Gene3D" id="3.30.360.10">
    <property type="entry name" value="Dihydrodipicolinate Reductase, domain 2"/>
    <property type="match status" value="1"/>
</dbReference>
<dbReference type="EMBL" id="VSSQ01000415">
    <property type="protein sequence ID" value="MPL94126.1"/>
    <property type="molecule type" value="Genomic_DNA"/>
</dbReference>
<dbReference type="Pfam" id="PF01408">
    <property type="entry name" value="GFO_IDH_MocA"/>
    <property type="match status" value="1"/>
</dbReference>
<dbReference type="InterPro" id="IPR000683">
    <property type="entry name" value="Gfo/Idh/MocA-like_OxRdtase_N"/>
</dbReference>
<organism evidence="4">
    <name type="scientific">bioreactor metagenome</name>
    <dbReference type="NCBI Taxonomy" id="1076179"/>
    <lineage>
        <taxon>unclassified sequences</taxon>
        <taxon>metagenomes</taxon>
        <taxon>ecological metagenomes</taxon>
    </lineage>
</organism>
<dbReference type="GO" id="GO:0050112">
    <property type="term" value="F:inositol 2-dehydrogenase (NAD+) activity"/>
    <property type="evidence" value="ECO:0007669"/>
    <property type="project" value="UniProtKB-EC"/>
</dbReference>
<evidence type="ECO:0000259" key="2">
    <source>
        <dbReference type="Pfam" id="PF01408"/>
    </source>
</evidence>
<dbReference type="AlphaFoldDB" id="A0A644VS16"/>
<dbReference type="SUPFAM" id="SSF55347">
    <property type="entry name" value="Glyceraldehyde-3-phosphate dehydrogenase-like, C-terminal domain"/>
    <property type="match status" value="1"/>
</dbReference>
<dbReference type="EC" id="1.1.1.18" evidence="4"/>
<dbReference type="InterPro" id="IPR036291">
    <property type="entry name" value="NAD(P)-bd_dom_sf"/>
</dbReference>
<proteinExistence type="predicted"/>
<dbReference type="Gene3D" id="3.40.50.720">
    <property type="entry name" value="NAD(P)-binding Rossmann-like Domain"/>
    <property type="match status" value="1"/>
</dbReference>
<reference evidence="4" key="1">
    <citation type="submission" date="2019-08" db="EMBL/GenBank/DDBJ databases">
        <authorList>
            <person name="Kucharzyk K."/>
            <person name="Murdoch R.W."/>
            <person name="Higgins S."/>
            <person name="Loffler F."/>
        </authorList>
    </citation>
    <scope>NUCLEOTIDE SEQUENCE</scope>
</reference>
<gene>
    <name evidence="4" type="primary">iolG_27</name>
    <name evidence="4" type="ORF">SDC9_40274</name>
</gene>
<comment type="caution">
    <text evidence="4">The sequence shown here is derived from an EMBL/GenBank/DDBJ whole genome shotgun (WGS) entry which is preliminary data.</text>
</comment>
<evidence type="ECO:0000259" key="3">
    <source>
        <dbReference type="Pfam" id="PF22725"/>
    </source>
</evidence>
<name>A0A644VS16_9ZZZZ</name>
<dbReference type="InterPro" id="IPR050463">
    <property type="entry name" value="Gfo/Idh/MocA_oxidrdct_glycsds"/>
</dbReference>
<dbReference type="PANTHER" id="PTHR43818:SF11">
    <property type="entry name" value="BCDNA.GH03377"/>
    <property type="match status" value="1"/>
</dbReference>
<keyword evidence="1 4" id="KW-0560">Oxidoreductase</keyword>
<feature type="domain" description="Gfo/Idh/MocA-like oxidoreductase N-terminal" evidence="2">
    <location>
        <begin position="4"/>
        <end position="124"/>
    </location>
</feature>
<protein>
    <submittedName>
        <fullName evidence="4">Inositol 2-dehydrogenase/D-chiro-inositol 3-dehydrogenase</fullName>
        <ecNumber evidence="4">1.1.1.18</ecNumber>
    </submittedName>
</protein>
<dbReference type="Pfam" id="PF22725">
    <property type="entry name" value="GFO_IDH_MocA_C3"/>
    <property type="match status" value="1"/>
</dbReference>
<dbReference type="GO" id="GO:0000166">
    <property type="term" value="F:nucleotide binding"/>
    <property type="evidence" value="ECO:0007669"/>
    <property type="project" value="InterPro"/>
</dbReference>
<feature type="domain" description="GFO/IDH/MocA-like oxidoreductase" evidence="3">
    <location>
        <begin position="132"/>
        <end position="258"/>
    </location>
</feature>
<evidence type="ECO:0000313" key="4">
    <source>
        <dbReference type="EMBL" id="MPL94126.1"/>
    </source>
</evidence>
<accession>A0A644VS16</accession>
<evidence type="ECO:0000256" key="1">
    <source>
        <dbReference type="ARBA" id="ARBA00023002"/>
    </source>
</evidence>
<dbReference type="InterPro" id="IPR055170">
    <property type="entry name" value="GFO_IDH_MocA-like_dom"/>
</dbReference>
<dbReference type="PANTHER" id="PTHR43818">
    <property type="entry name" value="BCDNA.GH03377"/>
    <property type="match status" value="1"/>
</dbReference>
<dbReference type="SUPFAM" id="SSF51735">
    <property type="entry name" value="NAD(P)-binding Rossmann-fold domains"/>
    <property type="match status" value="1"/>
</dbReference>
<sequence>MQKINWGIIGCGNVTELKSGPAFNKVEHSRLVAVMRRDKTLVEDYARRHQVPHFYTDADELIDDPDVNAVYVATPPDTHAMYAIKAMRAGKPVYVEKPMARTYAECQEMIRVSEETGMSLYVAYYRRTLPAFLKVKALLDESAIGKLLTVNIRLHKAFGVKDQYPEQQSWHVNPKIAGAGHFYDLASHQLDYLDFVLGEIAEVKGSAVNRSGFYSAEDTVSAVFTFNSGVIGTGSWCFVVDKNNEEDIIEIQGTTGKITFPCFDKGEVILINSKGKTSYNFQNHENISFYLIEQVVGALRGENNCVSTMYTAARTSLIMEEIVKSYYK</sequence>